<dbReference type="Gene3D" id="3.60.120.10">
    <property type="entry name" value="Anthranilate synthase"/>
    <property type="match status" value="1"/>
</dbReference>
<dbReference type="PANTHER" id="PTHR11236">
    <property type="entry name" value="AMINOBENZOATE/ANTHRANILATE SYNTHASE"/>
    <property type="match status" value="1"/>
</dbReference>
<evidence type="ECO:0000256" key="4">
    <source>
        <dbReference type="ARBA" id="ARBA00023239"/>
    </source>
</evidence>
<dbReference type="InterPro" id="IPR019999">
    <property type="entry name" value="Anth_synth_I-like"/>
</dbReference>
<dbReference type="STRING" id="1429867.A0A0G4PND1"/>
<dbReference type="InterPro" id="IPR015890">
    <property type="entry name" value="Chorismate_C"/>
</dbReference>
<evidence type="ECO:0000256" key="1">
    <source>
        <dbReference type="ARBA" id="ARBA00001946"/>
    </source>
</evidence>
<dbReference type="PANTHER" id="PTHR11236:SF48">
    <property type="entry name" value="ISOCHORISMATE SYNTHASE MENF"/>
    <property type="match status" value="1"/>
</dbReference>
<evidence type="ECO:0000313" key="7">
    <source>
        <dbReference type="Proteomes" id="UP000053732"/>
    </source>
</evidence>
<comment type="cofactor">
    <cofactor evidence="1">
        <name>Mg(2+)</name>
        <dbReference type="ChEBI" id="CHEBI:18420"/>
    </cofactor>
</comment>
<dbReference type="InterPro" id="IPR005801">
    <property type="entry name" value="ADC_synthase"/>
</dbReference>
<dbReference type="AlphaFoldDB" id="A0A0G4PND1"/>
<dbReference type="InterPro" id="IPR019996">
    <property type="entry name" value="Salicylate_synthase"/>
</dbReference>
<evidence type="ECO:0000313" key="6">
    <source>
        <dbReference type="EMBL" id="CRL27890.1"/>
    </source>
</evidence>
<reference evidence="6 7" key="1">
    <citation type="journal article" date="2014" name="Nat. Commun.">
        <title>Multiple recent horizontal transfers of a large genomic region in cheese making fungi.</title>
        <authorList>
            <person name="Cheeseman K."/>
            <person name="Ropars J."/>
            <person name="Renault P."/>
            <person name="Dupont J."/>
            <person name="Gouzy J."/>
            <person name="Branca A."/>
            <person name="Abraham A.L."/>
            <person name="Ceppi M."/>
            <person name="Conseiller E."/>
            <person name="Debuchy R."/>
            <person name="Malagnac F."/>
            <person name="Goarin A."/>
            <person name="Silar P."/>
            <person name="Lacoste S."/>
            <person name="Sallet E."/>
            <person name="Bensimon A."/>
            <person name="Giraud T."/>
            <person name="Brygoo Y."/>
        </authorList>
    </citation>
    <scope>NUCLEOTIDE SEQUENCE [LARGE SCALE GENOMIC DNA]</scope>
    <source>
        <strain evidence="7">FM 013</strain>
    </source>
</reference>
<dbReference type="Pfam" id="PF00425">
    <property type="entry name" value="Chorismate_bind"/>
    <property type="match status" value="1"/>
</dbReference>
<organism evidence="6 7">
    <name type="scientific">Penicillium camemberti (strain FM 013)</name>
    <dbReference type="NCBI Taxonomy" id="1429867"/>
    <lineage>
        <taxon>Eukaryota</taxon>
        <taxon>Fungi</taxon>
        <taxon>Dikarya</taxon>
        <taxon>Ascomycota</taxon>
        <taxon>Pezizomycotina</taxon>
        <taxon>Eurotiomycetes</taxon>
        <taxon>Eurotiomycetidae</taxon>
        <taxon>Eurotiales</taxon>
        <taxon>Aspergillaceae</taxon>
        <taxon>Penicillium</taxon>
    </lineage>
</organism>
<dbReference type="GO" id="GO:0000162">
    <property type="term" value="P:L-tryptophan biosynthetic process"/>
    <property type="evidence" value="ECO:0007669"/>
    <property type="project" value="TreeGrafter"/>
</dbReference>
<dbReference type="EMBL" id="HG793157">
    <property type="protein sequence ID" value="CRL27890.1"/>
    <property type="molecule type" value="Genomic_DNA"/>
</dbReference>
<keyword evidence="3" id="KW-0460">Magnesium</keyword>
<gene>
    <name evidence="6" type="ORF">PCAMFM013_S024g000145</name>
</gene>
<evidence type="ECO:0000256" key="2">
    <source>
        <dbReference type="ARBA" id="ARBA00022723"/>
    </source>
</evidence>
<name>A0A0G4PND1_PENC3</name>
<evidence type="ECO:0000256" key="3">
    <source>
        <dbReference type="ARBA" id="ARBA00022842"/>
    </source>
</evidence>
<dbReference type="NCBIfam" id="TIGR03494">
    <property type="entry name" value="salicyl_syn"/>
    <property type="match status" value="1"/>
</dbReference>
<dbReference type="GO" id="GO:0016833">
    <property type="term" value="F:oxo-acid-lyase activity"/>
    <property type="evidence" value="ECO:0007669"/>
    <property type="project" value="InterPro"/>
</dbReference>
<sequence>MPSQISVTFTSQANILETVVEVLSNHKTDDYYAYERGEHWYIGIGSRSSLVIDSQGQTVTVNSESGQASRSIDGTSITDTAREFTTNNLKSGFRIFGQAGFNYAAHILGQEYTPGNWPLLALLVPRLELVLHRDTIILKGVDEENIRPINTEDKGNYTAAVENALSDISAGDYKKVIPSRIVEIPHKVNMPATLLTGRRSNNPARSFSLNHAGCQATGFSPELVVSVNNRRITTEPLAGTRSSTGSNEEVLKLQEDLLHDPKEIVEHVVSVREAITELQRLCPRDTVKIEDFMSIRTRGSVQHLGSRVTGILSPEKDIWDAFDVVFPSITASGIPKYAALEAIQRLEDQPRELYSGAVIMIKDLNSFEAALVLRTVFQDRNRAWIQAGAGVISQSNPQRELTETCEKLASIAPFVIPDVPT</sequence>
<evidence type="ECO:0000259" key="5">
    <source>
        <dbReference type="Pfam" id="PF00425"/>
    </source>
</evidence>
<protein>
    <submittedName>
        <fullName evidence="6">ADC synthase</fullName>
    </submittedName>
</protein>
<keyword evidence="2" id="KW-0479">Metal-binding</keyword>
<keyword evidence="4" id="KW-0456">Lyase</keyword>
<dbReference type="Proteomes" id="UP000053732">
    <property type="component" value="Unassembled WGS sequence"/>
</dbReference>
<accession>A0A0G4PND1</accession>
<dbReference type="GO" id="GO:0046872">
    <property type="term" value="F:metal ion binding"/>
    <property type="evidence" value="ECO:0007669"/>
    <property type="project" value="UniProtKB-KW"/>
</dbReference>
<feature type="domain" description="Chorismate-utilising enzyme C-terminal" evidence="5">
    <location>
        <begin position="155"/>
        <end position="407"/>
    </location>
</feature>
<dbReference type="SUPFAM" id="SSF56322">
    <property type="entry name" value="ADC synthase"/>
    <property type="match status" value="1"/>
</dbReference>
<dbReference type="GO" id="GO:0008909">
    <property type="term" value="F:isochorismate synthase activity"/>
    <property type="evidence" value="ECO:0007669"/>
    <property type="project" value="InterPro"/>
</dbReference>
<keyword evidence="7" id="KW-1185">Reference proteome</keyword>
<proteinExistence type="predicted"/>